<protein>
    <submittedName>
        <fullName evidence="1">Uncharacterized protein</fullName>
    </submittedName>
</protein>
<dbReference type="EMBL" id="JACGCI010000191">
    <property type="protein sequence ID" value="KAF6742269.1"/>
    <property type="molecule type" value="Genomic_DNA"/>
</dbReference>
<comment type="caution">
    <text evidence="1">The sequence shown here is derived from an EMBL/GenBank/DDBJ whole genome shotgun (WGS) entry which is preliminary data.</text>
</comment>
<sequence length="148" mass="17023">MGSALLVFDLQIRYQTAVTHIFFYRSGSLSIAVNTMSESTRVVNTPDPFLAQFPWLIPTPAQIRSNRAQRKACKLKHMEREEKRRHRAMEVAASALGLTQTEFEAWDRASYPKWREGQSFVFRRIVASDILYSFDPGFMSLEDLSDGE</sequence>
<proteinExistence type="predicted"/>
<keyword evidence="2" id="KW-1185">Reference proteome</keyword>
<reference evidence="1 2" key="1">
    <citation type="submission" date="2020-07" db="EMBL/GenBank/DDBJ databases">
        <title>Comparative genomics of pyrophilous fungi reveals a link between fire events and developmental genes.</title>
        <authorList>
            <consortium name="DOE Joint Genome Institute"/>
            <person name="Steindorff A.S."/>
            <person name="Carver A."/>
            <person name="Calhoun S."/>
            <person name="Stillman K."/>
            <person name="Liu H."/>
            <person name="Lipzen A."/>
            <person name="Pangilinan J."/>
            <person name="Labutti K."/>
            <person name="Bruns T.D."/>
            <person name="Grigoriev I.V."/>
        </authorList>
    </citation>
    <scope>NUCLEOTIDE SEQUENCE [LARGE SCALE GENOMIC DNA]</scope>
    <source>
        <strain evidence="1 2">CBS 144469</strain>
    </source>
</reference>
<accession>A0A8H6H895</accession>
<name>A0A8H6H895_9AGAR</name>
<dbReference type="AlphaFoldDB" id="A0A8H6H895"/>
<evidence type="ECO:0000313" key="2">
    <source>
        <dbReference type="Proteomes" id="UP000521943"/>
    </source>
</evidence>
<evidence type="ECO:0000313" key="1">
    <source>
        <dbReference type="EMBL" id="KAF6742269.1"/>
    </source>
</evidence>
<gene>
    <name evidence="1" type="ORF">DFP72DRAFT_1082212</name>
</gene>
<dbReference type="Proteomes" id="UP000521943">
    <property type="component" value="Unassembled WGS sequence"/>
</dbReference>
<organism evidence="1 2">
    <name type="scientific">Ephemerocybe angulata</name>
    <dbReference type="NCBI Taxonomy" id="980116"/>
    <lineage>
        <taxon>Eukaryota</taxon>
        <taxon>Fungi</taxon>
        <taxon>Dikarya</taxon>
        <taxon>Basidiomycota</taxon>
        <taxon>Agaricomycotina</taxon>
        <taxon>Agaricomycetes</taxon>
        <taxon>Agaricomycetidae</taxon>
        <taxon>Agaricales</taxon>
        <taxon>Agaricineae</taxon>
        <taxon>Psathyrellaceae</taxon>
        <taxon>Ephemerocybe</taxon>
    </lineage>
</organism>